<name>A0A511YQT0_9FLAO</name>
<dbReference type="RefSeq" id="WP_146943450.1">
    <property type="nucleotide sequence ID" value="NZ_BJYJ01000026.1"/>
</dbReference>
<reference evidence="2 3" key="1">
    <citation type="submission" date="2019-07" db="EMBL/GenBank/DDBJ databases">
        <title>Whole genome shotgun sequence of Chryseobacterium hagamense NBRC 105253.</title>
        <authorList>
            <person name="Hosoyama A."/>
            <person name="Uohara A."/>
            <person name="Ohji S."/>
            <person name="Ichikawa N."/>
        </authorList>
    </citation>
    <scope>NUCLEOTIDE SEQUENCE [LARGE SCALE GENOMIC DNA]</scope>
    <source>
        <strain evidence="2 3">NBRC 105253</strain>
    </source>
</reference>
<sequence>MSKAYIPQDTWAVCTFQQNTGPQKLIATRYDRKQFTVLYKGDKNFIFLTVSDKNVREKFICKKPMNMWMAIGGLVVGLILASNPIGWVVAGVCAAVLVASAAIAVITHDCTGPLKAGKWINEKSNVSFDRQKAITEASMLSCDNGGVLQPIISYDVAVQAAKAIAYENMKETAVTTAAAVATGFFMGKGGGFLKAIKGVFTKSGALFTIGGMGATYAMTTAQSRMMRGNSGYADNEIYQRMNKAEEKDLSDPATVEKETYETTKNTALSGAPPSIKDLANVVQLYRTGRIIIQDKALKAQFDQLSKMNKVQLRNSPRARALVKSIQEKRPDVFNEIKRSPNSKPIRLRPQMRDKAIAHLESEIKKNRWSPSNENSLLTKGASIALFFVPLVGGYFSENARRKLAENAVKDDTSGISVRAKAKE</sequence>
<protein>
    <recommendedName>
        <fullName evidence="4">DUF4280 domain-containing protein</fullName>
    </recommendedName>
</protein>
<evidence type="ECO:0000256" key="1">
    <source>
        <dbReference type="SAM" id="Phobius"/>
    </source>
</evidence>
<evidence type="ECO:0000313" key="3">
    <source>
        <dbReference type="Proteomes" id="UP000321863"/>
    </source>
</evidence>
<evidence type="ECO:0008006" key="4">
    <source>
        <dbReference type="Google" id="ProtNLM"/>
    </source>
</evidence>
<accession>A0A511YQT0</accession>
<keyword evidence="1" id="KW-0812">Transmembrane</keyword>
<keyword evidence="1" id="KW-0472">Membrane</keyword>
<gene>
    <name evidence="2" type="ORF">CHA01nite_32970</name>
</gene>
<dbReference type="Proteomes" id="UP000321863">
    <property type="component" value="Unassembled WGS sequence"/>
</dbReference>
<organism evidence="2 3">
    <name type="scientific">Chryseobacterium hagamense</name>
    <dbReference type="NCBI Taxonomy" id="395935"/>
    <lineage>
        <taxon>Bacteria</taxon>
        <taxon>Pseudomonadati</taxon>
        <taxon>Bacteroidota</taxon>
        <taxon>Flavobacteriia</taxon>
        <taxon>Flavobacteriales</taxon>
        <taxon>Weeksellaceae</taxon>
        <taxon>Chryseobacterium group</taxon>
        <taxon>Chryseobacterium</taxon>
    </lineage>
</organism>
<keyword evidence="1" id="KW-1133">Transmembrane helix</keyword>
<feature type="transmembrane region" description="Helical" evidence="1">
    <location>
        <begin position="65"/>
        <end position="81"/>
    </location>
</feature>
<keyword evidence="3" id="KW-1185">Reference proteome</keyword>
<dbReference type="EMBL" id="BJYJ01000026">
    <property type="protein sequence ID" value="GEN77557.1"/>
    <property type="molecule type" value="Genomic_DNA"/>
</dbReference>
<comment type="caution">
    <text evidence="2">The sequence shown here is derived from an EMBL/GenBank/DDBJ whole genome shotgun (WGS) entry which is preliminary data.</text>
</comment>
<evidence type="ECO:0000313" key="2">
    <source>
        <dbReference type="EMBL" id="GEN77557.1"/>
    </source>
</evidence>
<dbReference type="AlphaFoldDB" id="A0A511YQT0"/>
<proteinExistence type="predicted"/>
<dbReference type="OrthoDB" id="742917at2"/>
<feature type="transmembrane region" description="Helical" evidence="1">
    <location>
        <begin position="87"/>
        <end position="106"/>
    </location>
</feature>